<dbReference type="GO" id="GO:0006438">
    <property type="term" value="P:valyl-tRNA aminoacylation"/>
    <property type="evidence" value="ECO:0007669"/>
    <property type="project" value="UniProtKB-UniRule"/>
</dbReference>
<evidence type="ECO:0000256" key="6">
    <source>
        <dbReference type="ARBA" id="ARBA00023146"/>
    </source>
</evidence>
<keyword evidence="13" id="KW-1185">Reference proteome</keyword>
<comment type="domain">
    <text evidence="8">ValRS has two distinct active sites: one for aminoacylation and one for editing. The misactivated threonine is translocated from the active site to the editing site.</text>
</comment>
<dbReference type="NCBIfam" id="NF000540">
    <property type="entry name" value="alt_ValS"/>
    <property type="match status" value="1"/>
</dbReference>
<dbReference type="InterPro" id="IPR001412">
    <property type="entry name" value="aa-tRNA-synth_I_CS"/>
</dbReference>
<evidence type="ECO:0000313" key="12">
    <source>
        <dbReference type="EMBL" id="GHD28286.1"/>
    </source>
</evidence>
<dbReference type="SUPFAM" id="SSF50677">
    <property type="entry name" value="ValRS/IleRS/LeuRS editing domain"/>
    <property type="match status" value="1"/>
</dbReference>
<dbReference type="InterPro" id="IPR009080">
    <property type="entry name" value="tRNAsynth_Ia_anticodon-bd"/>
</dbReference>
<feature type="short sequence motif" description="'HIGH' region" evidence="8">
    <location>
        <begin position="52"/>
        <end position="62"/>
    </location>
</feature>
<dbReference type="InterPro" id="IPR033705">
    <property type="entry name" value="Anticodon_Ia_Val"/>
</dbReference>
<dbReference type="SUPFAM" id="SSF47323">
    <property type="entry name" value="Anticodon-binding domain of a subclass of class I aminoacyl-tRNA synthetases"/>
    <property type="match status" value="1"/>
</dbReference>
<keyword evidence="3 8" id="KW-0547">Nucleotide-binding</keyword>
<dbReference type="PROSITE" id="PS00178">
    <property type="entry name" value="AA_TRNA_LIGASE_I"/>
    <property type="match status" value="1"/>
</dbReference>
<dbReference type="InterPro" id="IPR002300">
    <property type="entry name" value="aa-tRNA-synth_Ia"/>
</dbReference>
<feature type="domain" description="Aminoacyl-tRNA synthetase class Ia" evidence="10">
    <location>
        <begin position="22"/>
        <end position="622"/>
    </location>
</feature>
<name>A0A918XER6_9ACTN</name>
<proteinExistence type="inferred from homology"/>
<dbReference type="InterPro" id="IPR009008">
    <property type="entry name" value="Val/Leu/Ile-tRNA-synth_edit"/>
</dbReference>
<keyword evidence="1 8" id="KW-0963">Cytoplasm</keyword>
<evidence type="ECO:0000256" key="5">
    <source>
        <dbReference type="ARBA" id="ARBA00022917"/>
    </source>
</evidence>
<evidence type="ECO:0000256" key="1">
    <source>
        <dbReference type="ARBA" id="ARBA00022490"/>
    </source>
</evidence>
<feature type="region of interest" description="Disordered" evidence="9">
    <location>
        <begin position="467"/>
        <end position="503"/>
    </location>
</feature>
<evidence type="ECO:0000256" key="3">
    <source>
        <dbReference type="ARBA" id="ARBA00022741"/>
    </source>
</evidence>
<evidence type="ECO:0000313" key="13">
    <source>
        <dbReference type="Proteomes" id="UP000654947"/>
    </source>
</evidence>
<dbReference type="GO" id="GO:0004832">
    <property type="term" value="F:valine-tRNA ligase activity"/>
    <property type="evidence" value="ECO:0007669"/>
    <property type="project" value="UniProtKB-UniRule"/>
</dbReference>
<dbReference type="InterPro" id="IPR022874">
    <property type="entry name" value="Valine-tRNA_ligase_type_2"/>
</dbReference>
<protein>
    <recommendedName>
        <fullName evidence="8">Valine--tRNA ligase</fullName>
        <ecNumber evidence="8">6.1.1.9</ecNumber>
    </recommendedName>
    <alternativeName>
        <fullName evidence="8">Valyl-tRNA synthetase</fullName>
        <shortName evidence="8">ValRS</shortName>
    </alternativeName>
</protein>
<sequence length="860" mass="96500">MTNRSHSFRMPDKPSLDGIEAKWVDVWDESGVYHFDRTAGREDVFSIDTPPPTVSGSLHIGHVFSYTHTDTVARFQRMNGKAVFYPMGWDDNGLPTERRVQNYYGVRCDPSIPYDPDFQPPEKPDRKRQIPISRRNFIELCDILTTEDEKVFESIWRRLGLSVDWRYTYATIDDTSRAAAQRAFLRNLARGEAYMAEAPTLWDVTFRTAVAQAELEDRERPSAYHKVAFHKADGSPVHIETTRPELLPACVALVAHPDDERYKDLFGTTVTTPVFGVEVPVEAHRLADPEKGSGIAMICTFGDTTDVTWWRELQLTTRPIIGWDGRIMADTPQGLQTGPAREAYDRLVGATVHTARERMVEMLGESGDLVGEPTPITHPVKFYEKGDKPLEVVTTRQWYIRNGGRDEDLRAQLIQRGRELVWHPDHMRQRYENWVEGLNGDWLISRQRFFGVPFPVWYPLDGDGNPRYDEPLVPTEDQLPIDPSSQAPAGYTEEQRGMPGGFTGDPDVMDTWATSSLSPQIASGWERDEDLFGRVFPMDFRPQGQDIIRTWLFSTVVRAHFEHDSLPWSTTGLSGWILDPDRKKMSKSKGNVVTPVAMLEKYSSDAVRYWAANGRLGTDTALDEGQMKIGRRLSIKILNASKFVMSVAGSGEATSEPAQVTQPLDRAMLAALAEVVAEATTAFQSFDHTRALERTERFFWAFCDDYLELVKARAYDTESAEGASARAALLIALDVLHRLFSPFLPFVTEEVWSWWREGSVHGQPWPDAEEYSALAADGDPAVLAATAEVLHDVRRAKSEAKLSMRAEVANVHVAGDRVEAVRPAVGDLAAAGRAAAVDLEPVEGKELTVEVSLPDSGEQQ</sequence>
<dbReference type="GO" id="GO:0002161">
    <property type="term" value="F:aminoacyl-tRNA deacylase activity"/>
    <property type="evidence" value="ECO:0007669"/>
    <property type="project" value="InterPro"/>
</dbReference>
<evidence type="ECO:0000256" key="2">
    <source>
        <dbReference type="ARBA" id="ARBA00022598"/>
    </source>
</evidence>
<evidence type="ECO:0000259" key="10">
    <source>
        <dbReference type="Pfam" id="PF00133"/>
    </source>
</evidence>
<gene>
    <name evidence="8 12" type="primary">valS</name>
    <name evidence="12" type="ORF">GCM10007147_28050</name>
</gene>
<feature type="short sequence motif" description="'KMSKS' region" evidence="8">
    <location>
        <begin position="584"/>
        <end position="588"/>
    </location>
</feature>
<dbReference type="PRINTS" id="PR00986">
    <property type="entry name" value="TRNASYNTHVAL"/>
</dbReference>
<dbReference type="InterPro" id="IPR048044">
    <property type="entry name" value="Valyl-tRNA_ligase_actino"/>
</dbReference>
<comment type="caution">
    <text evidence="12">The sequence shown here is derived from an EMBL/GenBank/DDBJ whole genome shotgun (WGS) entry which is preliminary data.</text>
</comment>
<dbReference type="Gene3D" id="3.40.50.620">
    <property type="entry name" value="HUPs"/>
    <property type="match status" value="2"/>
</dbReference>
<evidence type="ECO:0000256" key="9">
    <source>
        <dbReference type="SAM" id="MobiDB-lite"/>
    </source>
</evidence>
<dbReference type="GO" id="GO:0005829">
    <property type="term" value="C:cytosol"/>
    <property type="evidence" value="ECO:0007669"/>
    <property type="project" value="TreeGrafter"/>
</dbReference>
<dbReference type="InterPro" id="IPR014729">
    <property type="entry name" value="Rossmann-like_a/b/a_fold"/>
</dbReference>
<dbReference type="NCBIfam" id="NF009687">
    <property type="entry name" value="PRK13208.1"/>
    <property type="match status" value="1"/>
</dbReference>
<reference evidence="12 13" key="1">
    <citation type="journal article" date="2014" name="Int. J. Syst. Evol. Microbiol.">
        <title>Complete genome sequence of Corynebacterium casei LMG S-19264T (=DSM 44701T), isolated from a smear-ripened cheese.</title>
        <authorList>
            <consortium name="US DOE Joint Genome Institute (JGI-PGF)"/>
            <person name="Walter F."/>
            <person name="Albersmeier A."/>
            <person name="Kalinowski J."/>
            <person name="Ruckert C."/>
        </authorList>
    </citation>
    <scope>NUCLEOTIDE SEQUENCE [LARGE SCALE GENOMIC DNA]</scope>
    <source>
        <strain evidence="12 13">KCTC 19473</strain>
    </source>
</reference>
<organism evidence="12 13">
    <name type="scientific">Nocardiopsis kunsanensis</name>
    <dbReference type="NCBI Taxonomy" id="141693"/>
    <lineage>
        <taxon>Bacteria</taxon>
        <taxon>Bacillati</taxon>
        <taxon>Actinomycetota</taxon>
        <taxon>Actinomycetes</taxon>
        <taxon>Streptosporangiales</taxon>
        <taxon>Nocardiopsidaceae</taxon>
        <taxon>Nocardiopsis</taxon>
    </lineage>
</organism>
<dbReference type="InterPro" id="IPR013155">
    <property type="entry name" value="M/V/L/I-tRNA-synth_anticd-bd"/>
</dbReference>
<dbReference type="SUPFAM" id="SSF52374">
    <property type="entry name" value="Nucleotidylyl transferase"/>
    <property type="match status" value="1"/>
</dbReference>
<evidence type="ECO:0000256" key="8">
    <source>
        <dbReference type="HAMAP-Rule" id="MF_02005"/>
    </source>
</evidence>
<dbReference type="AlphaFoldDB" id="A0A918XER6"/>
<keyword evidence="2 8" id="KW-0436">Ligase</keyword>
<dbReference type="HAMAP" id="MF_02005">
    <property type="entry name" value="Val_tRNA_synth_type2"/>
    <property type="match status" value="1"/>
</dbReference>
<dbReference type="Proteomes" id="UP000654947">
    <property type="component" value="Unassembled WGS sequence"/>
</dbReference>
<comment type="subunit">
    <text evidence="8">Monomer.</text>
</comment>
<dbReference type="PANTHER" id="PTHR11946">
    <property type="entry name" value="VALYL-TRNA SYNTHETASES"/>
    <property type="match status" value="1"/>
</dbReference>
<comment type="similarity">
    <text evidence="8">Belongs to the class-I aminoacyl-tRNA synthetase family. ValS type 2 subfamily.</text>
</comment>
<comment type="function">
    <text evidence="8">Catalyzes the attachment of valine to tRNA(Val). As ValRS can inadvertently accommodate and process structurally similar amino acids such as threonine, to avoid such errors, it has a 'posttransfer' editing activity that hydrolyzes mischarged Thr-tRNA(Val) in a tRNA-dependent manner.</text>
</comment>
<dbReference type="PANTHER" id="PTHR11946:SF93">
    <property type="entry name" value="VALINE--TRNA LIGASE, CHLOROPLASTIC_MITOCHONDRIAL 2"/>
    <property type="match status" value="1"/>
</dbReference>
<dbReference type="CDD" id="cd07962">
    <property type="entry name" value="Anticodon_Ia_Val"/>
    <property type="match status" value="1"/>
</dbReference>
<keyword evidence="6 8" id="KW-0030">Aminoacyl-tRNA synthetase</keyword>
<feature type="domain" description="Methionyl/Valyl/Leucyl/Isoleucyl-tRNA synthetase anticodon-binding" evidence="11">
    <location>
        <begin position="665"/>
        <end position="808"/>
    </location>
</feature>
<evidence type="ECO:0000256" key="4">
    <source>
        <dbReference type="ARBA" id="ARBA00022840"/>
    </source>
</evidence>
<dbReference type="InterPro" id="IPR002303">
    <property type="entry name" value="Valyl-tRNA_ligase"/>
</dbReference>
<accession>A0A918XER6</accession>
<keyword evidence="5 8" id="KW-0648">Protein biosynthesis</keyword>
<comment type="subcellular location">
    <subcellularLocation>
        <location evidence="8">Cytoplasm</location>
    </subcellularLocation>
</comment>
<evidence type="ECO:0000256" key="7">
    <source>
        <dbReference type="ARBA" id="ARBA00047552"/>
    </source>
</evidence>
<dbReference type="EMBL" id="BMXL01000014">
    <property type="protein sequence ID" value="GHD28286.1"/>
    <property type="molecule type" value="Genomic_DNA"/>
</dbReference>
<comment type="catalytic activity">
    <reaction evidence="7 8">
        <text>tRNA(Val) + L-valine + ATP = L-valyl-tRNA(Val) + AMP + diphosphate</text>
        <dbReference type="Rhea" id="RHEA:10704"/>
        <dbReference type="Rhea" id="RHEA-COMP:9672"/>
        <dbReference type="Rhea" id="RHEA-COMP:9708"/>
        <dbReference type="ChEBI" id="CHEBI:30616"/>
        <dbReference type="ChEBI" id="CHEBI:33019"/>
        <dbReference type="ChEBI" id="CHEBI:57762"/>
        <dbReference type="ChEBI" id="CHEBI:78442"/>
        <dbReference type="ChEBI" id="CHEBI:78537"/>
        <dbReference type="ChEBI" id="CHEBI:456215"/>
        <dbReference type="EC" id="6.1.1.9"/>
    </reaction>
</comment>
<dbReference type="RefSeq" id="WP_017574924.1">
    <property type="nucleotide sequence ID" value="NZ_BMXL01000014.1"/>
</dbReference>
<dbReference type="EC" id="6.1.1.9" evidence="8"/>
<dbReference type="Pfam" id="PF00133">
    <property type="entry name" value="tRNA-synt_1"/>
    <property type="match status" value="1"/>
</dbReference>
<dbReference type="Pfam" id="PF08264">
    <property type="entry name" value="Anticodon_1"/>
    <property type="match status" value="1"/>
</dbReference>
<dbReference type="GO" id="GO:0005524">
    <property type="term" value="F:ATP binding"/>
    <property type="evidence" value="ECO:0007669"/>
    <property type="project" value="UniProtKB-UniRule"/>
</dbReference>
<evidence type="ECO:0000259" key="11">
    <source>
        <dbReference type="Pfam" id="PF08264"/>
    </source>
</evidence>
<keyword evidence="4 8" id="KW-0067">ATP-binding</keyword>
<feature type="binding site" evidence="8">
    <location>
        <position position="587"/>
    </location>
    <ligand>
        <name>ATP</name>
        <dbReference type="ChEBI" id="CHEBI:30616"/>
    </ligand>
</feature>
<dbReference type="Gene3D" id="1.10.730.10">
    <property type="entry name" value="Isoleucyl-tRNA Synthetase, Domain 1"/>
    <property type="match status" value="1"/>
</dbReference>